<dbReference type="SUPFAM" id="SSF47699">
    <property type="entry name" value="Bifunctional inhibitor/lipid-transfer protein/seed storage 2S albumin"/>
    <property type="match status" value="1"/>
</dbReference>
<proteinExistence type="predicted"/>
<dbReference type="InterPro" id="IPR016140">
    <property type="entry name" value="Bifunc_inhib/LTP/seed_store"/>
</dbReference>
<keyword evidence="5" id="KW-1185">Reference proteome</keyword>
<evidence type="ECO:0000313" key="5">
    <source>
        <dbReference type="Proteomes" id="UP001154282"/>
    </source>
</evidence>
<dbReference type="Pfam" id="PF14368">
    <property type="entry name" value="LTP_2"/>
    <property type="match status" value="1"/>
</dbReference>
<gene>
    <name evidence="4" type="ORF">LITE_LOCUS15707</name>
</gene>
<evidence type="ECO:0000256" key="2">
    <source>
        <dbReference type="SAM" id="SignalP"/>
    </source>
</evidence>
<dbReference type="PANTHER" id="PTHR33286:SF1">
    <property type="entry name" value="OS01G0800600 PROTEIN"/>
    <property type="match status" value="1"/>
</dbReference>
<protein>
    <recommendedName>
        <fullName evidence="3">Bifunctional inhibitor/plant lipid transfer protein/seed storage helical domain-containing protein</fullName>
    </recommendedName>
</protein>
<feature type="domain" description="Bifunctional inhibitor/plant lipid transfer protein/seed storage helical" evidence="3">
    <location>
        <begin position="55"/>
        <end position="146"/>
    </location>
</feature>
<name>A0AAV0JST0_9ROSI</name>
<evidence type="ECO:0000259" key="3">
    <source>
        <dbReference type="Pfam" id="PF14368"/>
    </source>
</evidence>
<evidence type="ECO:0000313" key="4">
    <source>
        <dbReference type="EMBL" id="CAI0412831.1"/>
    </source>
</evidence>
<feature type="region of interest" description="Disordered" evidence="1">
    <location>
        <begin position="42"/>
        <end position="73"/>
    </location>
</feature>
<feature type="chain" id="PRO_5043976063" description="Bifunctional inhibitor/plant lipid transfer protein/seed storage helical domain-containing protein" evidence="2">
    <location>
        <begin position="28"/>
        <end position="154"/>
    </location>
</feature>
<keyword evidence="2" id="KW-0732">Signal</keyword>
<reference evidence="4" key="1">
    <citation type="submission" date="2022-08" db="EMBL/GenBank/DDBJ databases">
        <authorList>
            <person name="Gutierrez-Valencia J."/>
        </authorList>
    </citation>
    <scope>NUCLEOTIDE SEQUENCE</scope>
</reference>
<dbReference type="AlphaFoldDB" id="A0AAV0JST0"/>
<sequence length="154" mass="16263">MAASSSFSSSPFLISALLLSFLLIFHSDNNIRRAAAVRITTCTRPSSPSSSTSTSSSPSSSTSTSTSSCVHEQSRNVIRRCARLISKTGASLDEPSAECCDAVRKAKLLPCLCSYITRDMEDLVDVGKVVGVFASCGKTVRPGTKCASYIVPNV</sequence>
<feature type="signal peptide" evidence="2">
    <location>
        <begin position="1"/>
        <end position="27"/>
    </location>
</feature>
<feature type="compositionally biased region" description="Low complexity" evidence="1">
    <location>
        <begin position="45"/>
        <end position="68"/>
    </location>
</feature>
<evidence type="ECO:0000256" key="1">
    <source>
        <dbReference type="SAM" id="MobiDB-lite"/>
    </source>
</evidence>
<dbReference type="EMBL" id="CAMGYJ010000005">
    <property type="protein sequence ID" value="CAI0412831.1"/>
    <property type="molecule type" value="Genomic_DNA"/>
</dbReference>
<dbReference type="PANTHER" id="PTHR33286">
    <property type="entry name" value="BIFUNCTIONAL INHIBITOR/LIPID-TRANSFER PROTEIN/SEED STORAGE 2S ALBUMIN SUPERFAMILY PROTEIN"/>
    <property type="match status" value="1"/>
</dbReference>
<accession>A0AAV0JST0</accession>
<dbReference type="InterPro" id="IPR036312">
    <property type="entry name" value="Bifun_inhib/LTP/seed_sf"/>
</dbReference>
<dbReference type="Proteomes" id="UP001154282">
    <property type="component" value="Unassembled WGS sequence"/>
</dbReference>
<organism evidence="4 5">
    <name type="scientific">Linum tenue</name>
    <dbReference type="NCBI Taxonomy" id="586396"/>
    <lineage>
        <taxon>Eukaryota</taxon>
        <taxon>Viridiplantae</taxon>
        <taxon>Streptophyta</taxon>
        <taxon>Embryophyta</taxon>
        <taxon>Tracheophyta</taxon>
        <taxon>Spermatophyta</taxon>
        <taxon>Magnoliopsida</taxon>
        <taxon>eudicotyledons</taxon>
        <taxon>Gunneridae</taxon>
        <taxon>Pentapetalae</taxon>
        <taxon>rosids</taxon>
        <taxon>fabids</taxon>
        <taxon>Malpighiales</taxon>
        <taxon>Linaceae</taxon>
        <taxon>Linum</taxon>
    </lineage>
</organism>
<comment type="caution">
    <text evidence="4">The sequence shown here is derived from an EMBL/GenBank/DDBJ whole genome shotgun (WGS) entry which is preliminary data.</text>
</comment>
<dbReference type="Gene3D" id="1.10.110.10">
    <property type="entry name" value="Plant lipid-transfer and hydrophobic proteins"/>
    <property type="match status" value="1"/>
</dbReference>